<keyword evidence="3" id="KW-1185">Reference proteome</keyword>
<dbReference type="Proteomes" id="UP000292702">
    <property type="component" value="Unassembled WGS sequence"/>
</dbReference>
<dbReference type="OrthoDB" id="40579at2759"/>
<protein>
    <recommendedName>
        <fullName evidence="4">HAD-like protein</fullName>
    </recommendedName>
</protein>
<dbReference type="InterPro" id="IPR023214">
    <property type="entry name" value="HAD_sf"/>
</dbReference>
<dbReference type="EMBL" id="RWJN01000212">
    <property type="protein sequence ID" value="TCD64827.1"/>
    <property type="molecule type" value="Genomic_DNA"/>
</dbReference>
<sequence length="264" mass="29365">MSRGKIEYVLFDMDGLLIDSERIYTEVTNNILAKYGKEMTWSIKAGLMGKPERDGALHLLSFFPDLPEHFTIDHYLDERRRGQDLLWPTVRPLPGALKLVAHLHKHKIPIAVATGSLRRNYVQKSAHLIDDLFGMFEGKVVCADDGLVAKGRGKPNPDIFLATARKMLGRDVGEGDDVAASVTDAQRAERRKGLVFEDAIPGMQAGKRAGMNVVWVPDAQLLAVDELSNGLTTLEQPDQTMKSLEDFAPEEWGLPPYESDPEVD</sequence>
<organism evidence="2 3">
    <name type="scientific">Steccherinum ochraceum</name>
    <dbReference type="NCBI Taxonomy" id="92696"/>
    <lineage>
        <taxon>Eukaryota</taxon>
        <taxon>Fungi</taxon>
        <taxon>Dikarya</taxon>
        <taxon>Basidiomycota</taxon>
        <taxon>Agaricomycotina</taxon>
        <taxon>Agaricomycetes</taxon>
        <taxon>Polyporales</taxon>
        <taxon>Steccherinaceae</taxon>
        <taxon>Steccherinum</taxon>
    </lineage>
</organism>
<dbReference type="AlphaFoldDB" id="A0A4V2MW44"/>
<dbReference type="GO" id="GO:0016791">
    <property type="term" value="F:phosphatase activity"/>
    <property type="evidence" value="ECO:0007669"/>
    <property type="project" value="TreeGrafter"/>
</dbReference>
<dbReference type="STRING" id="92696.A0A4V2MW44"/>
<feature type="region of interest" description="Disordered" evidence="1">
    <location>
        <begin position="235"/>
        <end position="264"/>
    </location>
</feature>
<dbReference type="PANTHER" id="PTHR18901">
    <property type="entry name" value="2-DEOXYGLUCOSE-6-PHOSPHATE PHOSPHATASE 2"/>
    <property type="match status" value="1"/>
</dbReference>
<name>A0A4V2MW44_9APHY</name>
<evidence type="ECO:0000256" key="1">
    <source>
        <dbReference type="SAM" id="MobiDB-lite"/>
    </source>
</evidence>
<gene>
    <name evidence="2" type="ORF">EIP91_003575</name>
</gene>
<accession>A0A4V2MW44</accession>
<evidence type="ECO:0000313" key="3">
    <source>
        <dbReference type="Proteomes" id="UP000292702"/>
    </source>
</evidence>
<dbReference type="Pfam" id="PF00702">
    <property type="entry name" value="Hydrolase"/>
    <property type="match status" value="1"/>
</dbReference>
<dbReference type="SFLD" id="SFLDG01129">
    <property type="entry name" value="C1.5:_HAD__Beta-PGM__Phosphata"/>
    <property type="match status" value="1"/>
</dbReference>
<dbReference type="FunFam" id="1.10.150.240:FF:000001">
    <property type="entry name" value="Haloacid dehalogenase-like hydrolase domain"/>
    <property type="match status" value="1"/>
</dbReference>
<evidence type="ECO:0000313" key="2">
    <source>
        <dbReference type="EMBL" id="TCD64827.1"/>
    </source>
</evidence>
<dbReference type="Gene3D" id="3.40.50.1000">
    <property type="entry name" value="HAD superfamily/HAD-like"/>
    <property type="match status" value="1"/>
</dbReference>
<dbReference type="PANTHER" id="PTHR18901:SF38">
    <property type="entry name" value="PSEUDOURIDINE-5'-PHOSPHATASE"/>
    <property type="match status" value="1"/>
</dbReference>
<proteinExistence type="predicted"/>
<dbReference type="InterPro" id="IPR023198">
    <property type="entry name" value="PGP-like_dom2"/>
</dbReference>
<evidence type="ECO:0008006" key="4">
    <source>
        <dbReference type="Google" id="ProtNLM"/>
    </source>
</evidence>
<dbReference type="Gene3D" id="1.10.150.240">
    <property type="entry name" value="Putative phosphatase, domain 2"/>
    <property type="match status" value="1"/>
</dbReference>
<dbReference type="InterPro" id="IPR036412">
    <property type="entry name" value="HAD-like_sf"/>
</dbReference>
<reference evidence="2 3" key="1">
    <citation type="submission" date="2018-11" db="EMBL/GenBank/DDBJ databases">
        <title>Genome assembly of Steccherinum ochraceum LE-BIN_3174, the white-rot fungus of the Steccherinaceae family (The Residual Polyporoid clade, Polyporales, Basidiomycota).</title>
        <authorList>
            <person name="Fedorova T.V."/>
            <person name="Glazunova O.A."/>
            <person name="Landesman E.O."/>
            <person name="Moiseenko K.V."/>
            <person name="Psurtseva N.V."/>
            <person name="Savinova O.S."/>
            <person name="Shakhova N.V."/>
            <person name="Tyazhelova T.V."/>
            <person name="Vasina D.V."/>
        </authorList>
    </citation>
    <scope>NUCLEOTIDE SEQUENCE [LARGE SCALE GENOMIC DNA]</scope>
    <source>
        <strain evidence="2 3">LE-BIN_3174</strain>
    </source>
</reference>
<dbReference type="SUPFAM" id="SSF56784">
    <property type="entry name" value="HAD-like"/>
    <property type="match status" value="1"/>
</dbReference>
<dbReference type="SFLD" id="SFLDS00003">
    <property type="entry name" value="Haloacid_Dehalogenase"/>
    <property type="match status" value="1"/>
</dbReference>
<comment type="caution">
    <text evidence="2">The sequence shown here is derived from an EMBL/GenBank/DDBJ whole genome shotgun (WGS) entry which is preliminary data.</text>
</comment>